<protein>
    <recommendedName>
        <fullName evidence="2">Cyclophilin-like domain-containing protein</fullName>
    </recommendedName>
</protein>
<evidence type="ECO:0000259" key="2">
    <source>
        <dbReference type="Pfam" id="PF18050"/>
    </source>
</evidence>
<evidence type="ECO:0000313" key="4">
    <source>
        <dbReference type="Proteomes" id="UP000548326"/>
    </source>
</evidence>
<dbReference type="Proteomes" id="UP000548326">
    <property type="component" value="Unassembled WGS sequence"/>
</dbReference>
<reference evidence="3 4" key="1">
    <citation type="submission" date="2020-08" db="EMBL/GenBank/DDBJ databases">
        <title>Genomic Encyclopedia of Type Strains, Phase IV (KMG-V): Genome sequencing to study the core and pangenomes of soil and plant-associated prokaryotes.</title>
        <authorList>
            <person name="Whitman W."/>
        </authorList>
    </citation>
    <scope>NUCLEOTIDE SEQUENCE [LARGE SCALE GENOMIC DNA]</scope>
    <source>
        <strain evidence="3 4">MP601</strain>
    </source>
</reference>
<gene>
    <name evidence="3" type="ORF">HDF22_004971</name>
</gene>
<dbReference type="InterPro" id="IPR041183">
    <property type="entry name" value="Cyclophilin-like"/>
</dbReference>
<proteinExistence type="predicted"/>
<feature type="domain" description="Cyclophilin-like" evidence="2">
    <location>
        <begin position="46"/>
        <end position="152"/>
    </location>
</feature>
<organism evidence="3 4">
    <name type="scientific">Mucilaginibacter lappiensis</name>
    <dbReference type="NCBI Taxonomy" id="354630"/>
    <lineage>
        <taxon>Bacteria</taxon>
        <taxon>Pseudomonadati</taxon>
        <taxon>Bacteroidota</taxon>
        <taxon>Sphingobacteriia</taxon>
        <taxon>Sphingobacteriales</taxon>
        <taxon>Sphingobacteriaceae</taxon>
        <taxon>Mucilaginibacter</taxon>
    </lineage>
</organism>
<dbReference type="RefSeq" id="WP_183589502.1">
    <property type="nucleotide sequence ID" value="NZ_JACHCA010000017.1"/>
</dbReference>
<evidence type="ECO:0000313" key="3">
    <source>
        <dbReference type="EMBL" id="MBB6130826.1"/>
    </source>
</evidence>
<dbReference type="SUPFAM" id="SSF50891">
    <property type="entry name" value="Cyclophilin-like"/>
    <property type="match status" value="1"/>
</dbReference>
<feature type="signal peptide" evidence="1">
    <location>
        <begin position="1"/>
        <end position="20"/>
    </location>
</feature>
<dbReference type="EMBL" id="JACHCA010000017">
    <property type="protein sequence ID" value="MBB6130826.1"/>
    <property type="molecule type" value="Genomic_DNA"/>
</dbReference>
<dbReference type="Pfam" id="PF18050">
    <property type="entry name" value="Cyclophil_like2"/>
    <property type="match status" value="1"/>
</dbReference>
<comment type="caution">
    <text evidence="3">The sequence shown here is derived from an EMBL/GenBank/DDBJ whole genome shotgun (WGS) entry which is preliminary data.</text>
</comment>
<keyword evidence="1" id="KW-0732">Signal</keyword>
<accession>A0A841JMK6</accession>
<feature type="chain" id="PRO_5032616061" description="Cyclophilin-like domain-containing protein" evidence="1">
    <location>
        <begin position="21"/>
        <end position="156"/>
    </location>
</feature>
<dbReference type="Gene3D" id="2.40.100.20">
    <property type="match status" value="1"/>
</dbReference>
<dbReference type="InterPro" id="IPR029000">
    <property type="entry name" value="Cyclophilin-like_dom_sf"/>
</dbReference>
<evidence type="ECO:0000256" key="1">
    <source>
        <dbReference type="SAM" id="SignalP"/>
    </source>
</evidence>
<sequence length="156" mass="16999">MKKIPALIILVFIFSFFNSACKKGNNSNGPDSDVTTIIPTGSKMKINIGSQIYRATLYENAAAAAFKALLPMTLDMADLNNNEKHFDLPRTLPVNSSNPGTIQTGDLMLYGSSTLVLFYKGFNTSFSYTRLARVDDISGLADALGSTNVRVTYQLD</sequence>
<dbReference type="AlphaFoldDB" id="A0A841JMK6"/>
<name>A0A841JMK6_9SPHI</name>